<dbReference type="Pfam" id="PF26296">
    <property type="entry name" value="DUF8080"/>
    <property type="match status" value="1"/>
</dbReference>
<dbReference type="Proteomes" id="UP001596442">
    <property type="component" value="Unassembled WGS sequence"/>
</dbReference>
<protein>
    <recommendedName>
        <fullName evidence="2">DUF8080 domain-containing protein</fullName>
    </recommendedName>
</protein>
<feature type="non-terminal residue" evidence="3">
    <location>
        <position position="298"/>
    </location>
</feature>
<dbReference type="Pfam" id="PF25256">
    <property type="entry name" value="DUF7857"/>
    <property type="match status" value="1"/>
</dbReference>
<feature type="domain" description="DUF8080" evidence="2">
    <location>
        <begin position="241"/>
        <end position="298"/>
    </location>
</feature>
<name>A0ABD5S9X8_9EURY</name>
<feature type="compositionally biased region" description="Acidic residues" evidence="1">
    <location>
        <begin position="222"/>
        <end position="234"/>
    </location>
</feature>
<accession>A0ABD5S9X8</accession>
<feature type="region of interest" description="Disordered" evidence="1">
    <location>
        <begin position="126"/>
        <end position="241"/>
    </location>
</feature>
<feature type="compositionally biased region" description="Low complexity" evidence="1">
    <location>
        <begin position="127"/>
        <end position="150"/>
    </location>
</feature>
<organism evidence="3 4">
    <name type="scientific">Halorubrum tibetense</name>
    <dbReference type="NCBI Taxonomy" id="175631"/>
    <lineage>
        <taxon>Archaea</taxon>
        <taxon>Methanobacteriati</taxon>
        <taxon>Methanobacteriota</taxon>
        <taxon>Stenosarchaea group</taxon>
        <taxon>Halobacteria</taxon>
        <taxon>Halobacteriales</taxon>
        <taxon>Haloferacaceae</taxon>
        <taxon>Halorubrum</taxon>
    </lineage>
</organism>
<evidence type="ECO:0000259" key="2">
    <source>
        <dbReference type="Pfam" id="PF26296"/>
    </source>
</evidence>
<proteinExistence type="predicted"/>
<gene>
    <name evidence="3" type="ORF">ACFQEU_07430</name>
</gene>
<evidence type="ECO:0000256" key="1">
    <source>
        <dbReference type="SAM" id="MobiDB-lite"/>
    </source>
</evidence>
<reference evidence="3 4" key="1">
    <citation type="journal article" date="2019" name="Int. J. Syst. Evol. Microbiol.">
        <title>The Global Catalogue of Microorganisms (GCM) 10K type strain sequencing project: providing services to taxonomists for standard genome sequencing and annotation.</title>
        <authorList>
            <consortium name="The Broad Institute Genomics Platform"/>
            <consortium name="The Broad Institute Genome Sequencing Center for Infectious Disease"/>
            <person name="Wu L."/>
            <person name="Ma J."/>
        </authorList>
    </citation>
    <scope>NUCLEOTIDE SEQUENCE [LARGE SCALE GENOMIC DNA]</scope>
    <source>
        <strain evidence="3 4">CGMCC 1.3239</strain>
    </source>
</reference>
<dbReference type="InterPro" id="IPR057179">
    <property type="entry name" value="DUF7857"/>
</dbReference>
<dbReference type="RefSeq" id="WP_379780793.1">
    <property type="nucleotide sequence ID" value="NZ_JBHSWW010000081.1"/>
</dbReference>
<dbReference type="InterPro" id="IPR058393">
    <property type="entry name" value="DUF8080"/>
</dbReference>
<sequence>MSVDLSCTVDTVDGVCFVACRVRNDADVPRRVRIDSRLNGPVLPPRRSGVPEAGWDRDGVTLRLESRETRGVGFASPATPVDPPATVVGVDTLDAVDPPDATDVTHEDGELEVAEAIRTLGTHRPPRAAVRAGGPAVRVGGPAVRAGGPADSEPATAIQHDDSVGSTDQENPESVSVRRVAEGDGDSASEYPSVRPHADENENGPGVDANEEGPRIGGPRTDEEEGGSDVDDDGGFSPIGPVRLDQWFAAVERRVDRAERLADADLDAATEHVAAIGGVDAVAALDERVDADAALLRR</sequence>
<keyword evidence="4" id="KW-1185">Reference proteome</keyword>
<dbReference type="AlphaFoldDB" id="A0ABD5S9X8"/>
<feature type="compositionally biased region" description="Polar residues" evidence="1">
    <location>
        <begin position="164"/>
        <end position="174"/>
    </location>
</feature>
<evidence type="ECO:0000313" key="4">
    <source>
        <dbReference type="Proteomes" id="UP001596442"/>
    </source>
</evidence>
<dbReference type="EMBL" id="JBHSWW010000081">
    <property type="protein sequence ID" value="MFC6753298.1"/>
    <property type="molecule type" value="Genomic_DNA"/>
</dbReference>
<comment type="caution">
    <text evidence="3">The sequence shown here is derived from an EMBL/GenBank/DDBJ whole genome shotgun (WGS) entry which is preliminary data.</text>
</comment>
<evidence type="ECO:0000313" key="3">
    <source>
        <dbReference type="EMBL" id="MFC6753298.1"/>
    </source>
</evidence>